<name>A0ABM6UHV1_9PSED</name>
<accession>A0ABM6UHV1</accession>
<organism evidence="1 2">
    <name type="scientific">Pseudomonas rhizophila</name>
    <dbReference type="NCBI Taxonomy" id="2045200"/>
    <lineage>
        <taxon>Bacteria</taxon>
        <taxon>Pseudomonadati</taxon>
        <taxon>Pseudomonadota</taxon>
        <taxon>Gammaproteobacteria</taxon>
        <taxon>Pseudomonadales</taxon>
        <taxon>Pseudomonadaceae</taxon>
        <taxon>Pseudomonas</taxon>
    </lineage>
</organism>
<proteinExistence type="predicted"/>
<protein>
    <recommendedName>
        <fullName evidence="3">Peptidase C39 domain-containing protein</fullName>
    </recommendedName>
</protein>
<dbReference type="EMBL" id="CP024081">
    <property type="protein sequence ID" value="AVU77113.1"/>
    <property type="molecule type" value="Genomic_DNA"/>
</dbReference>
<evidence type="ECO:0000313" key="1">
    <source>
        <dbReference type="EMBL" id="AVU77113.1"/>
    </source>
</evidence>
<reference evidence="1 2" key="1">
    <citation type="journal article" date="2018" name="Front. Microbiol.">
        <title>Pseudomonas rhizophila S211, a New Plant Growth-Promoting Rhizobacterium with Potential in Pesticide-Bioremediation.</title>
        <authorList>
            <person name="Hassen W."/>
            <person name="Neifar M."/>
            <person name="Cherif H."/>
            <person name="Najjari A."/>
            <person name="Chouchane H."/>
            <person name="Driouich R.C."/>
            <person name="Salah A."/>
            <person name="Naili F."/>
            <person name="Mosbah A."/>
            <person name="Souissi Y."/>
            <person name="Raddadi N."/>
            <person name="Ouzari H.I."/>
            <person name="Fava F."/>
            <person name="Cherif A."/>
        </authorList>
    </citation>
    <scope>NUCLEOTIDE SEQUENCE [LARGE SCALE GENOMIC DNA]</scope>
    <source>
        <strain evidence="1 2">S211</strain>
    </source>
</reference>
<dbReference type="RefSeq" id="WP_107322602.1">
    <property type="nucleotide sequence ID" value="NZ_CP024081.1"/>
</dbReference>
<gene>
    <name evidence="1" type="ORF">CRX69_18635</name>
</gene>
<sequence>MSKWSPTTMFQAQPCPTSCMSACVAMALNIPVGMVRREHHDTYHEGGSLRDVLQAYGVGFESFDSADRHSINRSGLWLLAVPSLNIEGGLHQILVEFDKDSGTWVVFDPNRTVGERKFYSAAPDDEGPLARALSGFSTDAFIPIEEVARIRARKAA</sequence>
<keyword evidence="2" id="KW-1185">Reference proteome</keyword>
<evidence type="ECO:0008006" key="3">
    <source>
        <dbReference type="Google" id="ProtNLM"/>
    </source>
</evidence>
<dbReference type="Proteomes" id="UP000241936">
    <property type="component" value="Chromosome"/>
</dbReference>
<evidence type="ECO:0000313" key="2">
    <source>
        <dbReference type="Proteomes" id="UP000241936"/>
    </source>
</evidence>